<accession>A0A1Y2C3J0</accession>
<protein>
    <recommendedName>
        <fullName evidence="7">Nucleotide-diphospho-sugar transferase domain-containing protein</fullName>
    </recommendedName>
</protein>
<dbReference type="OrthoDB" id="2155591at2759"/>
<dbReference type="AlphaFoldDB" id="A0A1Y2C3J0"/>
<proteinExistence type="inferred from homology"/>
<name>A0A1Y2C3J0_9FUNG</name>
<gene>
    <name evidence="5" type="ORF">BCR33DRAFT_718770</name>
</gene>
<dbReference type="GO" id="GO:0006487">
    <property type="term" value="P:protein N-linked glycosylation"/>
    <property type="evidence" value="ECO:0007669"/>
    <property type="project" value="TreeGrafter"/>
</dbReference>
<keyword evidence="4" id="KW-0812">Transmembrane</keyword>
<dbReference type="GO" id="GO:0000139">
    <property type="term" value="C:Golgi membrane"/>
    <property type="evidence" value="ECO:0007669"/>
    <property type="project" value="TreeGrafter"/>
</dbReference>
<sequence>MLSSEPRSSSKPAAPFKRSESTGIIKPLTNALDAESTAKKSGFQNRLRVYCTLALCVICLHWVIRFTVISDYEDSLGAAHHHPFAFEFDSLQPNTTIFKSKAIITLYAANESRVSGSFDTQFADTLMLAYSVLHNPETSLDPKHANDIEFVVALLHLPTSKPPWAWTSAKRKPCPENSCLSKLYLFGLEGTYTHVLFLDPSVIPLKPISTVFQYVQNWFGDYLAAVQALGMVEGTFDSSVLLFTPSNARFHRLMSRLHITNKFSPYFGDQGLLNWYFSGSSGPSGKTWIKFPLEFNIQEPQLRDSKTLEKTVLLQHKFWTVKSDEGPVATEYLAWKERMTDLQKFLEPRLNPNHYLIAQNKTFVTTIPTRWNDLHTLMETGMLGSRVVIETLFVGRNPNDGGQADRSYHNRQRYAARYPGAIYHFFQNMSETQSAVWQKAYDAHNLLQKFDWIWLLDAGDAYIMNAEIDVRVLLAQFLLEARYRQNVDIVIAHDMNKINAGSFFIRSTDWVLKEFIPAWKKYQNEKDEQQAIWDMMAANEKGIKERLFLVPQHRQNLFNSYYFGPPPLYKQGDFVLHGPSLGGDRLNEYLAKNNWTEV</sequence>
<keyword evidence="3" id="KW-0808">Transferase</keyword>
<evidence type="ECO:0008006" key="7">
    <source>
        <dbReference type="Google" id="ProtNLM"/>
    </source>
</evidence>
<dbReference type="STRING" id="329046.A0A1Y2C3J0"/>
<dbReference type="Pfam" id="PF05637">
    <property type="entry name" value="Glyco_transf_34"/>
    <property type="match status" value="1"/>
</dbReference>
<dbReference type="InterPro" id="IPR008630">
    <property type="entry name" value="Glyco_trans_34"/>
</dbReference>
<reference evidence="5 6" key="1">
    <citation type="submission" date="2016-07" db="EMBL/GenBank/DDBJ databases">
        <title>Pervasive Adenine N6-methylation of Active Genes in Fungi.</title>
        <authorList>
            <consortium name="DOE Joint Genome Institute"/>
            <person name="Mondo S.J."/>
            <person name="Dannebaum R.O."/>
            <person name="Kuo R.C."/>
            <person name="Labutti K."/>
            <person name="Haridas S."/>
            <person name="Kuo A."/>
            <person name="Salamov A."/>
            <person name="Ahrendt S.R."/>
            <person name="Lipzen A."/>
            <person name="Sullivan W."/>
            <person name="Andreopoulos W.B."/>
            <person name="Clum A."/>
            <person name="Lindquist E."/>
            <person name="Daum C."/>
            <person name="Ramamoorthy G.K."/>
            <person name="Gryganskyi A."/>
            <person name="Culley D."/>
            <person name="Magnuson J.K."/>
            <person name="James T.Y."/>
            <person name="O'Malley M.A."/>
            <person name="Stajich J.E."/>
            <person name="Spatafora J.W."/>
            <person name="Visel A."/>
            <person name="Grigoriev I.V."/>
        </authorList>
    </citation>
    <scope>NUCLEOTIDE SEQUENCE [LARGE SCALE GENOMIC DNA]</scope>
    <source>
        <strain evidence="5 6">JEL800</strain>
    </source>
</reference>
<evidence type="ECO:0000313" key="6">
    <source>
        <dbReference type="Proteomes" id="UP000193642"/>
    </source>
</evidence>
<organism evidence="5 6">
    <name type="scientific">Rhizoclosmatium globosum</name>
    <dbReference type="NCBI Taxonomy" id="329046"/>
    <lineage>
        <taxon>Eukaryota</taxon>
        <taxon>Fungi</taxon>
        <taxon>Fungi incertae sedis</taxon>
        <taxon>Chytridiomycota</taxon>
        <taxon>Chytridiomycota incertae sedis</taxon>
        <taxon>Chytridiomycetes</taxon>
        <taxon>Chytridiales</taxon>
        <taxon>Chytriomycetaceae</taxon>
        <taxon>Rhizoclosmatium</taxon>
    </lineage>
</organism>
<evidence type="ECO:0000256" key="3">
    <source>
        <dbReference type="ARBA" id="ARBA00022679"/>
    </source>
</evidence>
<dbReference type="InterPro" id="IPR029044">
    <property type="entry name" value="Nucleotide-diphossugar_trans"/>
</dbReference>
<dbReference type="PANTHER" id="PTHR31306">
    <property type="entry name" value="ALPHA-1,6-MANNOSYLTRANSFERASE MNN11-RELATED"/>
    <property type="match status" value="1"/>
</dbReference>
<comment type="similarity">
    <text evidence="1">Belongs to the glycosyltransferase 34 family.</text>
</comment>
<dbReference type="GO" id="GO:0016757">
    <property type="term" value="F:glycosyltransferase activity"/>
    <property type="evidence" value="ECO:0007669"/>
    <property type="project" value="UniProtKB-KW"/>
</dbReference>
<dbReference type="EMBL" id="MCGO01000031">
    <property type="protein sequence ID" value="ORY41613.1"/>
    <property type="molecule type" value="Genomic_DNA"/>
</dbReference>
<dbReference type="Proteomes" id="UP000193642">
    <property type="component" value="Unassembled WGS sequence"/>
</dbReference>
<keyword evidence="2" id="KW-0328">Glycosyltransferase</keyword>
<dbReference type="PANTHER" id="PTHR31306:SF4">
    <property type="entry name" value="ALPHA-1,2-GALACTOSYLTRANSFERASE"/>
    <property type="match status" value="1"/>
</dbReference>
<evidence type="ECO:0000313" key="5">
    <source>
        <dbReference type="EMBL" id="ORY41613.1"/>
    </source>
</evidence>
<comment type="caution">
    <text evidence="5">The sequence shown here is derived from an EMBL/GenBank/DDBJ whole genome shotgun (WGS) entry which is preliminary data.</text>
</comment>
<keyword evidence="4" id="KW-1133">Transmembrane helix</keyword>
<keyword evidence="6" id="KW-1185">Reference proteome</keyword>
<evidence type="ECO:0000256" key="2">
    <source>
        <dbReference type="ARBA" id="ARBA00022676"/>
    </source>
</evidence>
<feature type="transmembrane region" description="Helical" evidence="4">
    <location>
        <begin position="47"/>
        <end position="64"/>
    </location>
</feature>
<dbReference type="Gene3D" id="3.90.550.10">
    <property type="entry name" value="Spore Coat Polysaccharide Biosynthesis Protein SpsA, Chain A"/>
    <property type="match status" value="2"/>
</dbReference>
<keyword evidence="4" id="KW-0472">Membrane</keyword>
<evidence type="ECO:0000256" key="4">
    <source>
        <dbReference type="SAM" id="Phobius"/>
    </source>
</evidence>
<evidence type="ECO:0000256" key="1">
    <source>
        <dbReference type="ARBA" id="ARBA00005664"/>
    </source>
</evidence>
<dbReference type="SUPFAM" id="SSF53448">
    <property type="entry name" value="Nucleotide-diphospho-sugar transferases"/>
    <property type="match status" value="1"/>
</dbReference>